<feature type="transmembrane region" description="Helical" evidence="1">
    <location>
        <begin position="20"/>
        <end position="42"/>
    </location>
</feature>
<reference evidence="3 5" key="2">
    <citation type="submission" date="2024-04" db="EMBL/GenBank/DDBJ databases">
        <title>Complete genome sequence of Nguyenibacter vanlangesis HBCM-1154, a strain capable of nitrogen fixation, IAA production, and phosphorus solubilization isolated from sugarcane soil.</title>
        <authorList>
            <person name="MY HANH P."/>
        </authorList>
    </citation>
    <scope>NUCLEOTIDE SEQUENCE [LARGE SCALE GENOMIC DNA]</scope>
    <source>
        <strain evidence="3 5">HBCM 1154</strain>
    </source>
</reference>
<keyword evidence="5" id="KW-1185">Reference proteome</keyword>
<gene>
    <name evidence="3" type="ORF">AAC691_10190</name>
    <name evidence="2" type="ORF">HUK84_14010</name>
</gene>
<evidence type="ECO:0000313" key="3">
    <source>
        <dbReference type="EMBL" id="XAE44752.1"/>
    </source>
</evidence>
<organism evidence="2 4">
    <name type="scientific">Nguyenibacter vanlangensis</name>
    <dbReference type="NCBI Taxonomy" id="1216886"/>
    <lineage>
        <taxon>Bacteria</taxon>
        <taxon>Pseudomonadati</taxon>
        <taxon>Pseudomonadota</taxon>
        <taxon>Alphaproteobacteria</taxon>
        <taxon>Acetobacterales</taxon>
        <taxon>Acetobacteraceae</taxon>
        <taxon>Nguyenibacter</taxon>
    </lineage>
</organism>
<evidence type="ECO:0000256" key="1">
    <source>
        <dbReference type="SAM" id="Phobius"/>
    </source>
</evidence>
<keyword evidence="1" id="KW-0812">Transmembrane</keyword>
<accession>A0A7Y7M7U3</accession>
<evidence type="ECO:0000313" key="5">
    <source>
        <dbReference type="Proteomes" id="UP001449795"/>
    </source>
</evidence>
<name>A0A7Y7M7U3_9PROT</name>
<sequence>MFHLNVHGPKPPARPAHDLGYWTVMVVGLALVLALYATVLLFGQAW</sequence>
<proteinExistence type="predicted"/>
<dbReference type="RefSeq" id="WP_176640841.1">
    <property type="nucleotide sequence ID" value="NZ_CP152276.1"/>
</dbReference>
<keyword evidence="1" id="KW-0472">Membrane</keyword>
<dbReference type="Proteomes" id="UP000534870">
    <property type="component" value="Unassembled WGS sequence"/>
</dbReference>
<protein>
    <submittedName>
        <fullName evidence="2">Uncharacterized protein</fullName>
    </submittedName>
</protein>
<dbReference type="EMBL" id="CP152276">
    <property type="protein sequence ID" value="XAE44752.1"/>
    <property type="molecule type" value="Genomic_DNA"/>
</dbReference>
<dbReference type="Proteomes" id="UP001449795">
    <property type="component" value="Chromosome"/>
</dbReference>
<evidence type="ECO:0000313" key="4">
    <source>
        <dbReference type="Proteomes" id="UP000534870"/>
    </source>
</evidence>
<evidence type="ECO:0000313" key="2">
    <source>
        <dbReference type="EMBL" id="NVN12221.1"/>
    </source>
</evidence>
<dbReference type="EMBL" id="JABXXP010000370">
    <property type="protein sequence ID" value="NVN12221.1"/>
    <property type="molecule type" value="Genomic_DNA"/>
</dbReference>
<reference evidence="2 4" key="1">
    <citation type="submission" date="2020-06" db="EMBL/GenBank/DDBJ databases">
        <title>Description of novel acetic acid bacteria.</title>
        <authorList>
            <person name="Sombolestani A."/>
        </authorList>
    </citation>
    <scope>NUCLEOTIDE SEQUENCE [LARGE SCALE GENOMIC DNA]</scope>
    <source>
        <strain evidence="2 4">LMG 31431</strain>
    </source>
</reference>
<dbReference type="AlphaFoldDB" id="A0A7Y7M7U3"/>
<keyword evidence="1" id="KW-1133">Transmembrane helix</keyword>